<gene>
    <name evidence="3" type="ORF">SAMN05192580_1438</name>
</gene>
<dbReference type="InterPro" id="IPR036291">
    <property type="entry name" value="NAD(P)-bd_dom_sf"/>
</dbReference>
<evidence type="ECO:0000259" key="1">
    <source>
        <dbReference type="Pfam" id="PF01408"/>
    </source>
</evidence>
<dbReference type="InterPro" id="IPR055170">
    <property type="entry name" value="GFO_IDH_MocA-like_dom"/>
</dbReference>
<accession>A0A1I6K8A1</accession>
<dbReference type="RefSeq" id="WP_093312782.1">
    <property type="nucleotide sequence ID" value="NZ_FOZG01000001.1"/>
</dbReference>
<evidence type="ECO:0000313" key="4">
    <source>
        <dbReference type="Proteomes" id="UP000198824"/>
    </source>
</evidence>
<proteinExistence type="predicted"/>
<dbReference type="Gene3D" id="3.30.360.10">
    <property type="entry name" value="Dihydrodipicolinate Reductase, domain 2"/>
    <property type="match status" value="1"/>
</dbReference>
<dbReference type="STRING" id="1166337.SAMN05192580_1438"/>
<dbReference type="InterPro" id="IPR000683">
    <property type="entry name" value="Gfo/Idh/MocA-like_OxRdtase_N"/>
</dbReference>
<dbReference type="GO" id="GO:0000166">
    <property type="term" value="F:nucleotide binding"/>
    <property type="evidence" value="ECO:0007669"/>
    <property type="project" value="InterPro"/>
</dbReference>
<dbReference type="OrthoDB" id="9792935at2"/>
<reference evidence="3 4" key="1">
    <citation type="submission" date="2016-10" db="EMBL/GenBank/DDBJ databases">
        <authorList>
            <person name="de Groot N.N."/>
        </authorList>
    </citation>
    <scope>NUCLEOTIDE SEQUENCE [LARGE SCALE GENOMIC DNA]</scope>
    <source>
        <strain evidence="3 4">S5-249</strain>
    </source>
</reference>
<sequence length="323" mass="34598">MSLRVALLGCGGIAARHAAAAKAVGLDLVAGCGRDMGRTEAFTAEHGGEPFIDLDRMIDATAPDLIIATLPPFNRHGEIEHVASRGIHLLVEKPIALDMAAGERMVAAAEAAGVVAAVGFMYRFGDAIRAWRAADTGPAGLYAGAYHCNALHASWWREEAKSGGQMLEQVIHQIDLIRHLMGEPDSVYARRANLFHGSTPGYDVEDVSAILFGWDDGRLATLNASNIATPGVWHKEWQVYAERMTGRFASWNEAVITPVSDPAAAITIAGDTNPFEAQLADIAAAIRDRRQPHVPLREGAASLKLALAARTSADARQEVRLAR</sequence>
<dbReference type="Pfam" id="PF01408">
    <property type="entry name" value="GFO_IDH_MocA"/>
    <property type="match status" value="1"/>
</dbReference>
<dbReference type="SUPFAM" id="SSF51735">
    <property type="entry name" value="NAD(P)-binding Rossmann-fold domains"/>
    <property type="match status" value="1"/>
</dbReference>
<dbReference type="AlphaFoldDB" id="A0A1I6K8A1"/>
<feature type="domain" description="Gfo/Idh/MocA-like oxidoreductase N-terminal" evidence="1">
    <location>
        <begin position="3"/>
        <end position="120"/>
    </location>
</feature>
<evidence type="ECO:0000313" key="3">
    <source>
        <dbReference type="EMBL" id="SFR87461.1"/>
    </source>
</evidence>
<feature type="domain" description="GFO/IDH/MocA-like oxidoreductase" evidence="2">
    <location>
        <begin position="152"/>
        <end position="243"/>
    </location>
</feature>
<evidence type="ECO:0000259" key="2">
    <source>
        <dbReference type="Pfam" id="PF22725"/>
    </source>
</evidence>
<protein>
    <submittedName>
        <fullName evidence="3">Predicted dehydrogenase</fullName>
    </submittedName>
</protein>
<dbReference type="Proteomes" id="UP000198824">
    <property type="component" value="Unassembled WGS sequence"/>
</dbReference>
<dbReference type="EMBL" id="FOZG01000001">
    <property type="protein sequence ID" value="SFR87461.1"/>
    <property type="molecule type" value="Genomic_DNA"/>
</dbReference>
<dbReference type="SUPFAM" id="SSF55347">
    <property type="entry name" value="Glyceraldehyde-3-phosphate dehydrogenase-like, C-terminal domain"/>
    <property type="match status" value="1"/>
</dbReference>
<keyword evidence="4" id="KW-1185">Reference proteome</keyword>
<dbReference type="InterPro" id="IPR052515">
    <property type="entry name" value="Gfo/Idh/MocA_Oxidoreductase"/>
</dbReference>
<name>A0A1I6K8A1_9SPHN</name>
<dbReference type="PANTHER" id="PTHR43249">
    <property type="entry name" value="UDP-N-ACETYL-2-AMINO-2-DEOXY-D-GLUCURONATE OXIDASE"/>
    <property type="match status" value="1"/>
</dbReference>
<dbReference type="Pfam" id="PF22725">
    <property type="entry name" value="GFO_IDH_MocA_C3"/>
    <property type="match status" value="1"/>
</dbReference>
<dbReference type="PANTHER" id="PTHR43249:SF1">
    <property type="entry name" value="D-GLUCOSIDE 3-DEHYDROGENASE"/>
    <property type="match status" value="1"/>
</dbReference>
<dbReference type="Gene3D" id="3.40.50.720">
    <property type="entry name" value="NAD(P)-binding Rossmann-like Domain"/>
    <property type="match status" value="1"/>
</dbReference>
<organism evidence="3 4">
    <name type="scientific">Sphingomonas jatrophae</name>
    <dbReference type="NCBI Taxonomy" id="1166337"/>
    <lineage>
        <taxon>Bacteria</taxon>
        <taxon>Pseudomonadati</taxon>
        <taxon>Pseudomonadota</taxon>
        <taxon>Alphaproteobacteria</taxon>
        <taxon>Sphingomonadales</taxon>
        <taxon>Sphingomonadaceae</taxon>
        <taxon>Sphingomonas</taxon>
    </lineage>
</organism>